<dbReference type="GO" id="GO:0000122">
    <property type="term" value="P:negative regulation of transcription by RNA polymerase II"/>
    <property type="evidence" value="ECO:0007669"/>
    <property type="project" value="TreeGrafter"/>
</dbReference>
<evidence type="ECO:0000313" key="4">
    <source>
        <dbReference type="Proteomes" id="UP000298030"/>
    </source>
</evidence>
<dbReference type="Proteomes" id="UP000298030">
    <property type="component" value="Unassembled WGS sequence"/>
</dbReference>
<feature type="domain" description="DUF3295" evidence="2">
    <location>
        <begin position="17"/>
        <end position="105"/>
    </location>
</feature>
<dbReference type="InterPro" id="IPR021711">
    <property type="entry name" value="DUF3295"/>
</dbReference>
<dbReference type="PANTHER" id="PTHR28014">
    <property type="entry name" value="NEGATIVE REGULATOR OF RAS-CAMP PATHWAY"/>
    <property type="match status" value="1"/>
</dbReference>
<dbReference type="GO" id="GO:0031930">
    <property type="term" value="P:mitochondria-nucleus signaling pathway"/>
    <property type="evidence" value="ECO:0007669"/>
    <property type="project" value="TreeGrafter"/>
</dbReference>
<protein>
    <recommendedName>
        <fullName evidence="2">DUF3295 domain-containing protein</fullName>
    </recommendedName>
</protein>
<feature type="compositionally biased region" description="Low complexity" evidence="1">
    <location>
        <begin position="1"/>
        <end position="15"/>
    </location>
</feature>
<evidence type="ECO:0000259" key="2">
    <source>
        <dbReference type="Pfam" id="PF11702"/>
    </source>
</evidence>
<feature type="region of interest" description="Disordered" evidence="1">
    <location>
        <begin position="66"/>
        <end position="168"/>
    </location>
</feature>
<dbReference type="EMBL" id="QPFP01000012">
    <property type="protein sequence ID" value="TEB33479.1"/>
    <property type="molecule type" value="Genomic_DNA"/>
</dbReference>
<dbReference type="Pfam" id="PF11702">
    <property type="entry name" value="DUF3295"/>
    <property type="match status" value="1"/>
</dbReference>
<proteinExistence type="predicted"/>
<organism evidence="3 4">
    <name type="scientific">Coprinellus micaceus</name>
    <name type="common">Glistening ink-cap mushroom</name>
    <name type="synonym">Coprinus micaceus</name>
    <dbReference type="NCBI Taxonomy" id="71717"/>
    <lineage>
        <taxon>Eukaryota</taxon>
        <taxon>Fungi</taxon>
        <taxon>Dikarya</taxon>
        <taxon>Basidiomycota</taxon>
        <taxon>Agaricomycotina</taxon>
        <taxon>Agaricomycetes</taxon>
        <taxon>Agaricomycetidae</taxon>
        <taxon>Agaricales</taxon>
        <taxon>Agaricineae</taxon>
        <taxon>Psathyrellaceae</taxon>
        <taxon>Coprinellus</taxon>
    </lineage>
</organism>
<feature type="region of interest" description="Disordered" evidence="1">
    <location>
        <begin position="1"/>
        <end position="24"/>
    </location>
</feature>
<gene>
    <name evidence="3" type="ORF">FA13DRAFT_1789922</name>
</gene>
<keyword evidence="4" id="KW-1185">Reference proteome</keyword>
<reference evidence="3 4" key="1">
    <citation type="journal article" date="2019" name="Nat. Ecol. Evol.">
        <title>Megaphylogeny resolves global patterns of mushroom evolution.</title>
        <authorList>
            <person name="Varga T."/>
            <person name="Krizsan K."/>
            <person name="Foldi C."/>
            <person name="Dima B."/>
            <person name="Sanchez-Garcia M."/>
            <person name="Sanchez-Ramirez S."/>
            <person name="Szollosi G.J."/>
            <person name="Szarkandi J.G."/>
            <person name="Papp V."/>
            <person name="Albert L."/>
            <person name="Andreopoulos W."/>
            <person name="Angelini C."/>
            <person name="Antonin V."/>
            <person name="Barry K.W."/>
            <person name="Bougher N.L."/>
            <person name="Buchanan P."/>
            <person name="Buyck B."/>
            <person name="Bense V."/>
            <person name="Catcheside P."/>
            <person name="Chovatia M."/>
            <person name="Cooper J."/>
            <person name="Damon W."/>
            <person name="Desjardin D."/>
            <person name="Finy P."/>
            <person name="Geml J."/>
            <person name="Haridas S."/>
            <person name="Hughes K."/>
            <person name="Justo A."/>
            <person name="Karasinski D."/>
            <person name="Kautmanova I."/>
            <person name="Kiss B."/>
            <person name="Kocsube S."/>
            <person name="Kotiranta H."/>
            <person name="LaButti K.M."/>
            <person name="Lechner B.E."/>
            <person name="Liimatainen K."/>
            <person name="Lipzen A."/>
            <person name="Lukacs Z."/>
            <person name="Mihaltcheva S."/>
            <person name="Morgado L.N."/>
            <person name="Niskanen T."/>
            <person name="Noordeloos M.E."/>
            <person name="Ohm R.A."/>
            <person name="Ortiz-Santana B."/>
            <person name="Ovrebo C."/>
            <person name="Racz N."/>
            <person name="Riley R."/>
            <person name="Savchenko A."/>
            <person name="Shiryaev A."/>
            <person name="Soop K."/>
            <person name="Spirin V."/>
            <person name="Szebenyi C."/>
            <person name="Tomsovsky M."/>
            <person name="Tulloss R.E."/>
            <person name="Uehling J."/>
            <person name="Grigoriev I.V."/>
            <person name="Vagvolgyi C."/>
            <person name="Papp T."/>
            <person name="Martin F.M."/>
            <person name="Miettinen O."/>
            <person name="Hibbett D.S."/>
            <person name="Nagy L.G."/>
        </authorList>
    </citation>
    <scope>NUCLEOTIDE SEQUENCE [LARGE SCALE GENOMIC DNA]</scope>
    <source>
        <strain evidence="3 4">FP101781</strain>
    </source>
</reference>
<accession>A0A4Y7TJ08</accession>
<dbReference type="GO" id="GO:0005737">
    <property type="term" value="C:cytoplasm"/>
    <property type="evidence" value="ECO:0007669"/>
    <property type="project" value="TreeGrafter"/>
</dbReference>
<dbReference type="OrthoDB" id="515401at2759"/>
<sequence>MAQAPPQQPAQTAAPAPAPGPIPMMHPYNLPVNAVPSTPRTTRRQMLRNEMSESLRRQLLWERQQAGVPIRRTTSTGHVGPQRNNALNGLKPLTTTPSMVQLHAKGTGNRQQSNLRQEVGASGSGAIRGSGDRERRASSRQSEGDQEARRQALARNRSWTNDYHTSGW</sequence>
<evidence type="ECO:0000256" key="1">
    <source>
        <dbReference type="SAM" id="MobiDB-lite"/>
    </source>
</evidence>
<dbReference type="PANTHER" id="PTHR28014:SF1">
    <property type="entry name" value="NEGATIVE REGULATOR OF RAS-CAMP PATHWAY"/>
    <property type="match status" value="1"/>
</dbReference>
<dbReference type="STRING" id="71717.A0A4Y7TJ08"/>
<comment type="caution">
    <text evidence="3">The sequence shown here is derived from an EMBL/GenBank/DDBJ whole genome shotgun (WGS) entry which is preliminary data.</text>
</comment>
<dbReference type="AlphaFoldDB" id="A0A4Y7TJ08"/>
<feature type="compositionally biased region" description="Polar residues" evidence="1">
    <location>
        <begin position="72"/>
        <end position="99"/>
    </location>
</feature>
<dbReference type="InterPro" id="IPR053043">
    <property type="entry name" value="Ras-cAMP_regulatory"/>
</dbReference>
<evidence type="ECO:0000313" key="3">
    <source>
        <dbReference type="EMBL" id="TEB33479.1"/>
    </source>
</evidence>
<name>A0A4Y7TJ08_COPMI</name>
<feature type="compositionally biased region" description="Basic and acidic residues" evidence="1">
    <location>
        <begin position="130"/>
        <end position="150"/>
    </location>
</feature>
<dbReference type="GO" id="GO:0006808">
    <property type="term" value="P:regulation of nitrogen utilization"/>
    <property type="evidence" value="ECO:0007669"/>
    <property type="project" value="TreeGrafter"/>
</dbReference>
<feature type="compositionally biased region" description="Polar residues" evidence="1">
    <location>
        <begin position="157"/>
        <end position="168"/>
    </location>
</feature>